<comment type="function">
    <text evidence="9 10">Fluoride-specific ion channel. Important for reducing fluoride concentration in the cell, thus reducing its toxicity.</text>
</comment>
<dbReference type="GO" id="GO:0046872">
    <property type="term" value="F:metal ion binding"/>
    <property type="evidence" value="ECO:0007669"/>
    <property type="project" value="UniProtKB-KW"/>
</dbReference>
<evidence type="ECO:0000256" key="8">
    <source>
        <dbReference type="ARBA" id="ARBA00035585"/>
    </source>
</evidence>
<evidence type="ECO:0000256" key="7">
    <source>
        <dbReference type="ARBA" id="ARBA00035120"/>
    </source>
</evidence>
<evidence type="ECO:0000256" key="1">
    <source>
        <dbReference type="ARBA" id="ARBA00004651"/>
    </source>
</evidence>
<dbReference type="AlphaFoldDB" id="A0A4S8P939"/>
<accession>A0A4S8P939</accession>
<proteinExistence type="inferred from homology"/>
<evidence type="ECO:0000256" key="9">
    <source>
        <dbReference type="ARBA" id="ARBA00049940"/>
    </source>
</evidence>
<feature type="transmembrane region" description="Helical" evidence="10">
    <location>
        <begin position="115"/>
        <end position="138"/>
    </location>
</feature>
<keyword evidence="4 10" id="KW-1133">Transmembrane helix</keyword>
<comment type="caution">
    <text evidence="11">The sequence shown here is derived from an EMBL/GenBank/DDBJ whole genome shotgun (WGS) entry which is preliminary data.</text>
</comment>
<dbReference type="PANTHER" id="PTHR28259">
    <property type="entry name" value="FLUORIDE EXPORT PROTEIN 1-RELATED"/>
    <property type="match status" value="1"/>
</dbReference>
<dbReference type="Proteomes" id="UP000305792">
    <property type="component" value="Unassembled WGS sequence"/>
</dbReference>
<keyword evidence="10" id="KW-0479">Metal-binding</keyword>
<dbReference type="OrthoDB" id="4408652at2"/>
<evidence type="ECO:0000256" key="6">
    <source>
        <dbReference type="ARBA" id="ARBA00023303"/>
    </source>
</evidence>
<organism evidence="11 12">
    <name type="scientific">Glycomyces paridis</name>
    <dbReference type="NCBI Taxonomy" id="2126555"/>
    <lineage>
        <taxon>Bacteria</taxon>
        <taxon>Bacillati</taxon>
        <taxon>Actinomycetota</taxon>
        <taxon>Actinomycetes</taxon>
        <taxon>Glycomycetales</taxon>
        <taxon>Glycomycetaceae</taxon>
        <taxon>Glycomyces</taxon>
    </lineage>
</organism>
<evidence type="ECO:0000256" key="10">
    <source>
        <dbReference type="HAMAP-Rule" id="MF_00454"/>
    </source>
</evidence>
<keyword evidence="2 10" id="KW-1003">Cell membrane</keyword>
<keyword evidence="12" id="KW-1185">Reference proteome</keyword>
<name>A0A4S8P939_9ACTN</name>
<feature type="transmembrane region" description="Helical" evidence="10">
    <location>
        <begin position="21"/>
        <end position="42"/>
    </location>
</feature>
<evidence type="ECO:0000313" key="12">
    <source>
        <dbReference type="Proteomes" id="UP000305792"/>
    </source>
</evidence>
<sequence>MRVVPRSDRPPLHHTLRAVPTAALAAVAAGGVLGSLARYALQLAFPSRPDAFDLATFLANVLGGVCIGALMAVLTETTRHPLLRPFLGIGILGGFTTFSTYVVGVARALDAGEAALAFGYGLATVAAALAAVAAAFYATRLLLRRRRGGAA</sequence>
<gene>
    <name evidence="10" type="primary">fluC</name>
    <name evidence="10" type="synonym">crcB</name>
    <name evidence="11" type="ORF">E9998_17380</name>
</gene>
<feature type="transmembrane region" description="Helical" evidence="10">
    <location>
        <begin position="54"/>
        <end position="74"/>
    </location>
</feature>
<evidence type="ECO:0000256" key="5">
    <source>
        <dbReference type="ARBA" id="ARBA00023136"/>
    </source>
</evidence>
<feature type="binding site" evidence="10">
    <location>
        <position position="93"/>
    </location>
    <ligand>
        <name>Na(+)</name>
        <dbReference type="ChEBI" id="CHEBI:29101"/>
        <note>structural</note>
    </ligand>
</feature>
<comment type="subcellular location">
    <subcellularLocation>
        <location evidence="1 10">Cell membrane</location>
        <topology evidence="1 10">Multi-pass membrane protein</topology>
    </subcellularLocation>
</comment>
<comment type="catalytic activity">
    <reaction evidence="8">
        <text>fluoride(in) = fluoride(out)</text>
        <dbReference type="Rhea" id="RHEA:76159"/>
        <dbReference type="ChEBI" id="CHEBI:17051"/>
    </reaction>
    <physiologicalReaction direction="left-to-right" evidence="8">
        <dbReference type="Rhea" id="RHEA:76160"/>
    </physiologicalReaction>
</comment>
<evidence type="ECO:0000256" key="4">
    <source>
        <dbReference type="ARBA" id="ARBA00022989"/>
    </source>
</evidence>
<dbReference type="Pfam" id="PF02537">
    <property type="entry name" value="CRCB"/>
    <property type="match status" value="1"/>
</dbReference>
<keyword evidence="10" id="KW-0813">Transport</keyword>
<evidence type="ECO:0000256" key="2">
    <source>
        <dbReference type="ARBA" id="ARBA00022475"/>
    </source>
</evidence>
<keyword evidence="10" id="KW-0406">Ion transport</keyword>
<comment type="similarity">
    <text evidence="7 10">Belongs to the fluoride channel Fluc/FEX (TC 1.A.43) family.</text>
</comment>
<dbReference type="InterPro" id="IPR003691">
    <property type="entry name" value="FluC"/>
</dbReference>
<keyword evidence="10" id="KW-0915">Sodium</keyword>
<feature type="transmembrane region" description="Helical" evidence="10">
    <location>
        <begin position="86"/>
        <end position="109"/>
    </location>
</feature>
<keyword evidence="3 10" id="KW-0812">Transmembrane</keyword>
<dbReference type="GO" id="GO:0140114">
    <property type="term" value="P:cellular detoxification of fluoride"/>
    <property type="evidence" value="ECO:0007669"/>
    <property type="project" value="UniProtKB-UniRule"/>
</dbReference>
<comment type="activity regulation">
    <text evidence="10">Na(+) is not transported, but it plays an essential structural role and its presence is essential for fluoride channel function.</text>
</comment>
<dbReference type="PANTHER" id="PTHR28259:SF1">
    <property type="entry name" value="FLUORIDE EXPORT PROTEIN 1-RELATED"/>
    <property type="match status" value="1"/>
</dbReference>
<evidence type="ECO:0000313" key="11">
    <source>
        <dbReference type="EMBL" id="THV26758.1"/>
    </source>
</evidence>
<keyword evidence="5 10" id="KW-0472">Membrane</keyword>
<keyword evidence="6 10" id="KW-0407">Ion channel</keyword>
<protein>
    <recommendedName>
        <fullName evidence="10">Fluoride-specific ion channel FluC</fullName>
    </recommendedName>
</protein>
<evidence type="ECO:0000256" key="3">
    <source>
        <dbReference type="ARBA" id="ARBA00022692"/>
    </source>
</evidence>
<dbReference type="GO" id="GO:0005886">
    <property type="term" value="C:plasma membrane"/>
    <property type="evidence" value="ECO:0007669"/>
    <property type="project" value="UniProtKB-SubCell"/>
</dbReference>
<reference evidence="11 12" key="1">
    <citation type="journal article" date="2018" name="Int. J. Syst. Evol. Microbiol.">
        <title>Glycomyces paridis sp. nov., isolated from the medicinal plant Paris polyphylla.</title>
        <authorList>
            <person name="Fang X.M."/>
            <person name="Bai J.L."/>
            <person name="Su J."/>
            <person name="Zhao L.L."/>
            <person name="Liu H.Y."/>
            <person name="Ma B.P."/>
            <person name="Zhang Y.Q."/>
            <person name="Yu L.Y."/>
        </authorList>
    </citation>
    <scope>NUCLEOTIDE SEQUENCE [LARGE SCALE GENOMIC DNA]</scope>
    <source>
        <strain evidence="11 12">CPCC 204357</strain>
    </source>
</reference>
<dbReference type="GO" id="GO:0062054">
    <property type="term" value="F:fluoride channel activity"/>
    <property type="evidence" value="ECO:0007669"/>
    <property type="project" value="UniProtKB-UniRule"/>
</dbReference>
<feature type="binding site" evidence="10">
    <location>
        <position position="96"/>
    </location>
    <ligand>
        <name>Na(+)</name>
        <dbReference type="ChEBI" id="CHEBI:29101"/>
        <note>structural</note>
    </ligand>
</feature>
<dbReference type="EMBL" id="STGX01000013">
    <property type="protein sequence ID" value="THV26758.1"/>
    <property type="molecule type" value="Genomic_DNA"/>
</dbReference>
<dbReference type="HAMAP" id="MF_00454">
    <property type="entry name" value="FluC"/>
    <property type="match status" value="1"/>
</dbReference>